<feature type="transmembrane region" description="Helical" evidence="9">
    <location>
        <begin position="132"/>
        <end position="150"/>
    </location>
</feature>
<organism evidence="10 11">
    <name type="scientific">Chondrus crispus</name>
    <name type="common">Carrageen Irish moss</name>
    <name type="synonym">Polymorpha crispa</name>
    <dbReference type="NCBI Taxonomy" id="2769"/>
    <lineage>
        <taxon>Eukaryota</taxon>
        <taxon>Rhodophyta</taxon>
        <taxon>Florideophyceae</taxon>
        <taxon>Rhodymeniophycidae</taxon>
        <taxon>Gigartinales</taxon>
        <taxon>Gigartinaceae</taxon>
        <taxon>Chondrus</taxon>
    </lineage>
</organism>
<dbReference type="KEGG" id="ccp:CHC_T00007755001"/>
<dbReference type="Pfam" id="PF03062">
    <property type="entry name" value="MBOAT"/>
    <property type="match status" value="1"/>
</dbReference>
<evidence type="ECO:0000256" key="8">
    <source>
        <dbReference type="ARBA" id="ARBA00023315"/>
    </source>
</evidence>
<evidence type="ECO:0000313" key="11">
    <source>
        <dbReference type="Proteomes" id="UP000012073"/>
    </source>
</evidence>
<sequence length="165" mass="19867">MKLALPSFIMWLLFFWGFFHCGLNVIAELTRFADREFYREWWNSTTLNHFWRTWNVLVHEWCVRHLYIESRRHNVKPSTAAFGTFFMSAVLHEYVCMIGFRMLRPYMFLRMMLQVPLMKLSNSWAGTRKGNMLMWLMLFVGQPVVVLMYARENVAKWGSLMCNET</sequence>
<dbReference type="RefSeq" id="XP_005711517.1">
    <property type="nucleotide sequence ID" value="XM_005711460.1"/>
</dbReference>
<keyword evidence="5" id="KW-0256">Endoplasmic reticulum</keyword>
<keyword evidence="7 9" id="KW-0472">Membrane</keyword>
<keyword evidence="6 9" id="KW-1133">Transmembrane helix</keyword>
<accession>R7QU38</accession>
<proteinExistence type="inferred from homology"/>
<keyword evidence="3" id="KW-0808">Transferase</keyword>
<dbReference type="InterPro" id="IPR004299">
    <property type="entry name" value="MBOAT_fam"/>
</dbReference>
<evidence type="ECO:0000256" key="7">
    <source>
        <dbReference type="ARBA" id="ARBA00023136"/>
    </source>
</evidence>
<dbReference type="PhylomeDB" id="R7QU38"/>
<dbReference type="GeneID" id="17319237"/>
<reference evidence="11" key="1">
    <citation type="journal article" date="2013" name="Proc. Natl. Acad. Sci. U.S.A.">
        <title>Genome structure and metabolic features in the red seaweed Chondrus crispus shed light on evolution of the Archaeplastida.</title>
        <authorList>
            <person name="Collen J."/>
            <person name="Porcel B."/>
            <person name="Carre W."/>
            <person name="Ball S.G."/>
            <person name="Chaparro C."/>
            <person name="Tonon T."/>
            <person name="Barbeyron T."/>
            <person name="Michel G."/>
            <person name="Noel B."/>
            <person name="Valentin K."/>
            <person name="Elias M."/>
            <person name="Artiguenave F."/>
            <person name="Arun A."/>
            <person name="Aury J.M."/>
            <person name="Barbosa-Neto J.F."/>
            <person name="Bothwell J.H."/>
            <person name="Bouget F.Y."/>
            <person name="Brillet L."/>
            <person name="Cabello-Hurtado F."/>
            <person name="Capella-Gutierrez S."/>
            <person name="Charrier B."/>
            <person name="Cladiere L."/>
            <person name="Cock J.M."/>
            <person name="Coelho S.M."/>
            <person name="Colleoni C."/>
            <person name="Czjzek M."/>
            <person name="Da Silva C."/>
            <person name="Delage L."/>
            <person name="Denoeud F."/>
            <person name="Deschamps P."/>
            <person name="Dittami S.M."/>
            <person name="Gabaldon T."/>
            <person name="Gachon C.M."/>
            <person name="Groisillier A."/>
            <person name="Herve C."/>
            <person name="Jabbari K."/>
            <person name="Katinka M."/>
            <person name="Kloareg B."/>
            <person name="Kowalczyk N."/>
            <person name="Labadie K."/>
            <person name="Leblanc C."/>
            <person name="Lopez P.J."/>
            <person name="McLachlan D.H."/>
            <person name="Meslet-Cladiere L."/>
            <person name="Moustafa A."/>
            <person name="Nehr Z."/>
            <person name="Nyvall Collen P."/>
            <person name="Panaud O."/>
            <person name="Partensky F."/>
            <person name="Poulain J."/>
            <person name="Rensing S.A."/>
            <person name="Rousvoal S."/>
            <person name="Samson G."/>
            <person name="Symeonidi A."/>
            <person name="Weissenbach J."/>
            <person name="Zambounis A."/>
            <person name="Wincker P."/>
            <person name="Boyen C."/>
        </authorList>
    </citation>
    <scope>NUCLEOTIDE SEQUENCE [LARGE SCALE GENOMIC DNA]</scope>
    <source>
        <strain evidence="11">cv. Stackhouse</strain>
    </source>
</reference>
<gene>
    <name evidence="10" type="ORF">CHC_T00007755001</name>
</gene>
<evidence type="ECO:0000256" key="3">
    <source>
        <dbReference type="ARBA" id="ARBA00022679"/>
    </source>
</evidence>
<comment type="similarity">
    <text evidence="2">Belongs to the membrane-bound acyltransferase family. Sterol o-acyltransferase subfamily.</text>
</comment>
<evidence type="ECO:0000313" key="10">
    <source>
        <dbReference type="EMBL" id="CDF41223.1"/>
    </source>
</evidence>
<dbReference type="InterPro" id="IPR014371">
    <property type="entry name" value="Oat_ACAT_DAG_ARE"/>
</dbReference>
<dbReference type="EMBL" id="HG002328">
    <property type="protein sequence ID" value="CDF41223.1"/>
    <property type="molecule type" value="Genomic_DNA"/>
</dbReference>
<evidence type="ECO:0000256" key="4">
    <source>
        <dbReference type="ARBA" id="ARBA00022692"/>
    </source>
</evidence>
<evidence type="ECO:0000256" key="6">
    <source>
        <dbReference type="ARBA" id="ARBA00022989"/>
    </source>
</evidence>
<evidence type="ECO:0000256" key="1">
    <source>
        <dbReference type="ARBA" id="ARBA00004477"/>
    </source>
</evidence>
<dbReference type="OrthoDB" id="10039049at2759"/>
<evidence type="ECO:0008006" key="12">
    <source>
        <dbReference type="Google" id="ProtNLM"/>
    </source>
</evidence>
<evidence type="ECO:0000256" key="5">
    <source>
        <dbReference type="ARBA" id="ARBA00022824"/>
    </source>
</evidence>
<protein>
    <recommendedName>
        <fullName evidence="12">Diacylglycerol O-acyltransferase</fullName>
    </recommendedName>
</protein>
<dbReference type="GO" id="GO:0008374">
    <property type="term" value="F:O-acyltransferase activity"/>
    <property type="evidence" value="ECO:0007669"/>
    <property type="project" value="InterPro"/>
</dbReference>
<name>R7QU38_CHOCR</name>
<evidence type="ECO:0000256" key="2">
    <source>
        <dbReference type="ARBA" id="ARBA00009010"/>
    </source>
</evidence>
<evidence type="ECO:0000256" key="9">
    <source>
        <dbReference type="SAM" id="Phobius"/>
    </source>
</evidence>
<dbReference type="Proteomes" id="UP000012073">
    <property type="component" value="Unassembled WGS sequence"/>
</dbReference>
<feature type="transmembrane region" description="Helical" evidence="9">
    <location>
        <begin position="80"/>
        <end position="103"/>
    </location>
</feature>
<comment type="subcellular location">
    <subcellularLocation>
        <location evidence="1">Endoplasmic reticulum membrane</location>
        <topology evidence="1">Multi-pass membrane protein</topology>
    </subcellularLocation>
</comment>
<dbReference type="Gramene" id="CDF41223">
    <property type="protein sequence ID" value="CDF41223"/>
    <property type="gene ID" value="CHC_T00007755001"/>
</dbReference>
<keyword evidence="11" id="KW-1185">Reference proteome</keyword>
<dbReference type="GO" id="GO:0005789">
    <property type="term" value="C:endoplasmic reticulum membrane"/>
    <property type="evidence" value="ECO:0007669"/>
    <property type="project" value="UniProtKB-SubCell"/>
</dbReference>
<dbReference type="AlphaFoldDB" id="R7QU38"/>
<dbReference type="PANTHER" id="PTHR10408">
    <property type="entry name" value="STEROL O-ACYLTRANSFERASE"/>
    <property type="match status" value="1"/>
</dbReference>
<keyword evidence="8" id="KW-0012">Acyltransferase</keyword>
<keyword evidence="4 9" id="KW-0812">Transmembrane</keyword>